<name>A0A1I4M2Q0_9BURK</name>
<reference evidence="1 2" key="1">
    <citation type="submission" date="2016-10" db="EMBL/GenBank/DDBJ databases">
        <authorList>
            <person name="de Groot N.N."/>
        </authorList>
    </citation>
    <scope>NUCLEOTIDE SEQUENCE [LARGE SCALE GENOMIC DNA]</scope>
    <source>
        <strain evidence="1 2">ATCC 43154</strain>
    </source>
</reference>
<dbReference type="AlphaFoldDB" id="A0A1I4M2Q0"/>
<dbReference type="InterPro" id="IPR016084">
    <property type="entry name" value="Haem_Oase-like_multi-hlx"/>
</dbReference>
<dbReference type="OrthoDB" id="9149607at2"/>
<dbReference type="Pfam" id="PF01126">
    <property type="entry name" value="Heme_oxygenase"/>
    <property type="match status" value="1"/>
</dbReference>
<dbReference type="InterPro" id="IPR016053">
    <property type="entry name" value="Haem_Oase-like"/>
</dbReference>
<dbReference type="Proteomes" id="UP000199470">
    <property type="component" value="Unassembled WGS sequence"/>
</dbReference>
<dbReference type="SUPFAM" id="SSF48613">
    <property type="entry name" value="Heme oxygenase-like"/>
    <property type="match status" value="1"/>
</dbReference>
<evidence type="ECO:0000313" key="1">
    <source>
        <dbReference type="EMBL" id="SFL97383.1"/>
    </source>
</evidence>
<dbReference type="Gene3D" id="1.20.910.10">
    <property type="entry name" value="Heme oxygenase-like"/>
    <property type="match status" value="1"/>
</dbReference>
<accession>A0A1I4M2Q0</accession>
<organism evidence="1 2">
    <name type="scientific">Rugamonas rubra</name>
    <dbReference type="NCBI Taxonomy" id="758825"/>
    <lineage>
        <taxon>Bacteria</taxon>
        <taxon>Pseudomonadati</taxon>
        <taxon>Pseudomonadota</taxon>
        <taxon>Betaproteobacteria</taxon>
        <taxon>Burkholderiales</taxon>
        <taxon>Oxalobacteraceae</taxon>
        <taxon>Telluria group</taxon>
        <taxon>Rugamonas</taxon>
    </lineage>
</organism>
<protein>
    <submittedName>
        <fullName evidence="1">Heme oxygenase</fullName>
    </submittedName>
</protein>
<dbReference type="CDD" id="cd19166">
    <property type="entry name" value="HemeO-bac"/>
    <property type="match status" value="1"/>
</dbReference>
<sequence>MNATDLPLTRSQRLKTRTMATHQQLDDGIMASAPFSSKENYARFLQAQYSFLRDVDPLYEHAGLAALLPQLAQRRRYAAIAADLADLGAALPLDGPEAPLAADVDLATALGWLYVTEGSKLGGAVLYKLAGKLGLDGDFGARHLAAHPDGAARHWREFTAALDDVELDAEQESRLVGGAEAAFTRMHGHVGRTL</sequence>
<dbReference type="RefSeq" id="WP_093387486.1">
    <property type="nucleotide sequence ID" value="NZ_FOTW01000010.1"/>
</dbReference>
<proteinExistence type="predicted"/>
<dbReference type="GO" id="GO:0004392">
    <property type="term" value="F:heme oxygenase (decyclizing) activity"/>
    <property type="evidence" value="ECO:0007669"/>
    <property type="project" value="InterPro"/>
</dbReference>
<dbReference type="STRING" id="758825.SAMN02982985_02200"/>
<gene>
    <name evidence="1" type="ORF">SAMN02982985_02200</name>
</gene>
<keyword evidence="2" id="KW-1185">Reference proteome</keyword>
<evidence type="ECO:0000313" key="2">
    <source>
        <dbReference type="Proteomes" id="UP000199470"/>
    </source>
</evidence>
<dbReference type="EMBL" id="FOTW01000010">
    <property type="protein sequence ID" value="SFL97383.1"/>
    <property type="molecule type" value="Genomic_DNA"/>
</dbReference>
<dbReference type="GO" id="GO:0006788">
    <property type="term" value="P:heme oxidation"/>
    <property type="evidence" value="ECO:0007669"/>
    <property type="project" value="InterPro"/>
</dbReference>